<dbReference type="Pfam" id="PF00560">
    <property type="entry name" value="LRR_1"/>
    <property type="match status" value="1"/>
</dbReference>
<dbReference type="EMBL" id="AWUE01014252">
    <property type="protein sequence ID" value="OMP04473.1"/>
    <property type="molecule type" value="Genomic_DNA"/>
</dbReference>
<dbReference type="Pfam" id="PF13516">
    <property type="entry name" value="LRR_6"/>
    <property type="match status" value="1"/>
</dbReference>
<dbReference type="InterPro" id="IPR046956">
    <property type="entry name" value="RLP23-like"/>
</dbReference>
<dbReference type="SMART" id="SM00369">
    <property type="entry name" value="LRR_TYP"/>
    <property type="match status" value="5"/>
</dbReference>
<dbReference type="STRING" id="93759.A0A1R3KBL9"/>
<evidence type="ECO:0000259" key="13">
    <source>
        <dbReference type="Pfam" id="PF08263"/>
    </source>
</evidence>
<dbReference type="Pfam" id="PF08263">
    <property type="entry name" value="LRRNT_2"/>
    <property type="match status" value="1"/>
</dbReference>
<dbReference type="GO" id="GO:0005886">
    <property type="term" value="C:plasma membrane"/>
    <property type="evidence" value="ECO:0007669"/>
    <property type="project" value="UniProtKB-SubCell"/>
</dbReference>
<feature type="chain" id="PRO_5012865053" description="Leucine-rich repeat-containing N-terminal plant-type domain-containing protein" evidence="12">
    <location>
        <begin position="21"/>
        <end position="504"/>
    </location>
</feature>
<keyword evidence="9" id="KW-0472">Membrane</keyword>
<keyword evidence="8" id="KW-1133">Transmembrane helix</keyword>
<comment type="subcellular location">
    <subcellularLocation>
        <location evidence="1">Cell membrane</location>
        <topology evidence="1">Single-pass type I membrane protein</topology>
    </subcellularLocation>
</comment>
<evidence type="ECO:0000256" key="2">
    <source>
        <dbReference type="ARBA" id="ARBA00009592"/>
    </source>
</evidence>
<keyword evidence="3" id="KW-1003">Cell membrane</keyword>
<evidence type="ECO:0000256" key="6">
    <source>
        <dbReference type="ARBA" id="ARBA00022729"/>
    </source>
</evidence>
<evidence type="ECO:0000313" key="15">
    <source>
        <dbReference type="Proteomes" id="UP000187203"/>
    </source>
</evidence>
<gene>
    <name evidence="14" type="ORF">COLO4_09597</name>
</gene>
<feature type="domain" description="Leucine-rich repeat-containing N-terminal plant-type" evidence="13">
    <location>
        <begin position="36"/>
        <end position="74"/>
    </location>
</feature>
<comment type="caution">
    <text evidence="14">The sequence shown here is derived from an EMBL/GenBank/DDBJ whole genome shotgun (WGS) entry which is preliminary data.</text>
</comment>
<dbReference type="InterPro" id="IPR032675">
    <property type="entry name" value="LRR_dom_sf"/>
</dbReference>
<keyword evidence="5" id="KW-0812">Transmembrane</keyword>
<keyword evidence="6 12" id="KW-0732">Signal</keyword>
<keyword evidence="11" id="KW-0325">Glycoprotein</keyword>
<dbReference type="PANTHER" id="PTHR48063">
    <property type="entry name" value="LRR RECEPTOR-LIKE KINASE"/>
    <property type="match status" value="1"/>
</dbReference>
<dbReference type="InterPro" id="IPR013210">
    <property type="entry name" value="LRR_N_plant-typ"/>
</dbReference>
<dbReference type="OrthoDB" id="1600340at2759"/>
<evidence type="ECO:0000256" key="9">
    <source>
        <dbReference type="ARBA" id="ARBA00023136"/>
    </source>
</evidence>
<name>A0A1R3KBL9_9ROSI</name>
<dbReference type="FunFam" id="3.80.10.10:FF:000041">
    <property type="entry name" value="LRR receptor-like serine/threonine-protein kinase ERECTA"/>
    <property type="match status" value="1"/>
</dbReference>
<comment type="similarity">
    <text evidence="2">Belongs to the RLP family.</text>
</comment>
<dbReference type="InterPro" id="IPR003591">
    <property type="entry name" value="Leu-rich_rpt_typical-subtyp"/>
</dbReference>
<feature type="signal peptide" evidence="12">
    <location>
        <begin position="1"/>
        <end position="20"/>
    </location>
</feature>
<keyword evidence="15" id="KW-1185">Reference proteome</keyword>
<evidence type="ECO:0000256" key="1">
    <source>
        <dbReference type="ARBA" id="ARBA00004251"/>
    </source>
</evidence>
<dbReference type="InterPro" id="IPR001611">
    <property type="entry name" value="Leu-rich_rpt"/>
</dbReference>
<dbReference type="Pfam" id="PF13855">
    <property type="entry name" value="LRR_8"/>
    <property type="match status" value="2"/>
</dbReference>
<evidence type="ECO:0000256" key="3">
    <source>
        <dbReference type="ARBA" id="ARBA00022475"/>
    </source>
</evidence>
<keyword evidence="7" id="KW-0677">Repeat</keyword>
<reference evidence="15" key="1">
    <citation type="submission" date="2013-09" db="EMBL/GenBank/DDBJ databases">
        <title>Corchorus olitorius genome sequencing.</title>
        <authorList>
            <person name="Alam M."/>
            <person name="Haque M.S."/>
            <person name="Islam M.S."/>
            <person name="Emdad E.M."/>
            <person name="Islam M.M."/>
            <person name="Ahmed B."/>
            <person name="Halim A."/>
            <person name="Hossen Q.M.M."/>
            <person name="Hossain M.Z."/>
            <person name="Ahmed R."/>
            <person name="Khan M.M."/>
            <person name="Islam R."/>
            <person name="Rashid M.M."/>
            <person name="Khan S.A."/>
            <person name="Rahman M.S."/>
            <person name="Alam M."/>
            <person name="Yahiya A.S."/>
            <person name="Khan M.S."/>
            <person name="Azam M.S."/>
            <person name="Haque T."/>
            <person name="Lashkar M.Z.H."/>
            <person name="Akhand A.I."/>
            <person name="Morshed G."/>
            <person name="Roy S."/>
            <person name="Uddin K.S."/>
            <person name="Rabeya T."/>
            <person name="Hossain A.S."/>
            <person name="Chowdhury A."/>
            <person name="Snigdha A.R."/>
            <person name="Mortoza M.S."/>
            <person name="Matin S.A."/>
            <person name="Hoque S.M.E."/>
            <person name="Islam M.K."/>
            <person name="Roy D.K."/>
            <person name="Haider R."/>
            <person name="Moosa M.M."/>
            <person name="Elias S.M."/>
            <person name="Hasan A.M."/>
            <person name="Jahan S."/>
            <person name="Shafiuddin M."/>
            <person name="Mahmood N."/>
            <person name="Shommy N.S."/>
        </authorList>
    </citation>
    <scope>NUCLEOTIDE SEQUENCE [LARGE SCALE GENOMIC DNA]</scope>
    <source>
        <strain evidence="15">cv. O-4</strain>
    </source>
</reference>
<dbReference type="SUPFAM" id="SSF52047">
    <property type="entry name" value="RNI-like"/>
    <property type="match status" value="1"/>
</dbReference>
<organism evidence="14 15">
    <name type="scientific">Corchorus olitorius</name>
    <dbReference type="NCBI Taxonomy" id="93759"/>
    <lineage>
        <taxon>Eukaryota</taxon>
        <taxon>Viridiplantae</taxon>
        <taxon>Streptophyta</taxon>
        <taxon>Embryophyta</taxon>
        <taxon>Tracheophyta</taxon>
        <taxon>Spermatophyta</taxon>
        <taxon>Magnoliopsida</taxon>
        <taxon>eudicotyledons</taxon>
        <taxon>Gunneridae</taxon>
        <taxon>Pentapetalae</taxon>
        <taxon>rosids</taxon>
        <taxon>malvids</taxon>
        <taxon>Malvales</taxon>
        <taxon>Malvaceae</taxon>
        <taxon>Grewioideae</taxon>
        <taxon>Apeibeae</taxon>
        <taxon>Corchorus</taxon>
    </lineage>
</organism>
<evidence type="ECO:0000313" key="14">
    <source>
        <dbReference type="EMBL" id="OMP04473.1"/>
    </source>
</evidence>
<dbReference type="AlphaFoldDB" id="A0A1R3KBL9"/>
<accession>A0A1R3KBL9</accession>
<evidence type="ECO:0000256" key="8">
    <source>
        <dbReference type="ARBA" id="ARBA00022989"/>
    </source>
</evidence>
<evidence type="ECO:0000256" key="11">
    <source>
        <dbReference type="ARBA" id="ARBA00023180"/>
    </source>
</evidence>
<proteinExistence type="inferred from homology"/>
<sequence>MNTTSITILVLVIFTLPTQSISLSTNGSSSNIGCIESEKQALLLFKQHLFDPTNRLVSWVEHEDCCRRWVGVVCHDVSGHVLELHLQNPPMDDANSFAEQKAYLRSRLGGKINHSLLNLTHLSYLDLSKNDFGGIPIPHFFGSMVSLRYLDLSDAGFGGLIPHQLGNLSNMDYLNLEDGYYVENPLYVENLGWLAGMSQLKYLDMSNVNLSKALDWLQTVNMLPSLKELHLRRCQLPLAVSTLLNPNLSSLAVLNLRGNQLDNTSPMIMSWVFSLKTLVSLDLSDNHFQGPIPDGLQNLISLRHLDLSANQFNSSIPDWFYGFSPLEFLNLHNNNLQGKISSAIGNMTSAISLVFSGNTELGGGGIPKELGNLCNLRSLSLSSVKLSQNISDILQMLSLGCISHGLEYLDLSFSNLFGQLTDHLGYFKNLRQLYLSQNSIVGSIPESLGELPMLRVIDVSYNNLTGSNLPETHSANLTNLRSLRDIGNAFIVKVHSCWIPLIGN</sequence>
<evidence type="ECO:0000256" key="7">
    <source>
        <dbReference type="ARBA" id="ARBA00022737"/>
    </source>
</evidence>
<evidence type="ECO:0000256" key="5">
    <source>
        <dbReference type="ARBA" id="ARBA00022692"/>
    </source>
</evidence>
<keyword evidence="10" id="KW-0675">Receptor</keyword>
<evidence type="ECO:0000256" key="10">
    <source>
        <dbReference type="ARBA" id="ARBA00023170"/>
    </source>
</evidence>
<dbReference type="PANTHER" id="PTHR48063:SF98">
    <property type="entry name" value="LRR RECEPTOR-LIKE SERINE_THREONINE-PROTEIN KINASE FLS2"/>
    <property type="match status" value="1"/>
</dbReference>
<keyword evidence="4" id="KW-0433">Leucine-rich repeat</keyword>
<protein>
    <recommendedName>
        <fullName evidence="13">Leucine-rich repeat-containing N-terminal plant-type domain-containing protein</fullName>
    </recommendedName>
</protein>
<dbReference type="Gene3D" id="3.80.10.10">
    <property type="entry name" value="Ribonuclease Inhibitor"/>
    <property type="match status" value="3"/>
</dbReference>
<dbReference type="Proteomes" id="UP000187203">
    <property type="component" value="Unassembled WGS sequence"/>
</dbReference>
<evidence type="ECO:0000256" key="12">
    <source>
        <dbReference type="SAM" id="SignalP"/>
    </source>
</evidence>
<evidence type="ECO:0000256" key="4">
    <source>
        <dbReference type="ARBA" id="ARBA00022614"/>
    </source>
</evidence>